<dbReference type="PANTHER" id="PTHR11439">
    <property type="entry name" value="GAG-POL-RELATED RETROTRANSPOSON"/>
    <property type="match status" value="1"/>
</dbReference>
<evidence type="ECO:0000313" key="3">
    <source>
        <dbReference type="Proteomes" id="UP000187406"/>
    </source>
</evidence>
<proteinExistence type="predicted"/>
<dbReference type="AlphaFoldDB" id="A0A1Q3BGS5"/>
<keyword evidence="3" id="KW-1185">Reference proteome</keyword>
<sequence>NDMDLIVATQKWLSSTFEMKDMGEASYVLGVKIIRDRSKRFLGLSQETYIKKIIERFRMHNSKPVDTPMEKGSTLSLDQCPKNNEEKIRMSKVPYAAAVGSLMYAMMCTRPDICYAVGMVSRYQSNPGEAHWIAVKRILRYLRGTAD</sequence>
<dbReference type="OrthoDB" id="1645289at2759"/>
<dbReference type="Proteomes" id="UP000187406">
    <property type="component" value="Unassembled WGS sequence"/>
</dbReference>
<dbReference type="InterPro" id="IPR013103">
    <property type="entry name" value="RVT_2"/>
</dbReference>
<dbReference type="EMBL" id="BDDD01000529">
    <property type="protein sequence ID" value="GAV67226.1"/>
    <property type="molecule type" value="Genomic_DNA"/>
</dbReference>
<dbReference type="Pfam" id="PF07727">
    <property type="entry name" value="RVT_2"/>
    <property type="match status" value="1"/>
</dbReference>
<feature type="non-terminal residue" evidence="2">
    <location>
        <position position="147"/>
    </location>
</feature>
<gene>
    <name evidence="2" type="ORF">CFOL_v3_10733</name>
</gene>
<comment type="caution">
    <text evidence="2">The sequence shown here is derived from an EMBL/GenBank/DDBJ whole genome shotgun (WGS) entry which is preliminary data.</text>
</comment>
<reference evidence="3" key="1">
    <citation type="submission" date="2016-04" db="EMBL/GenBank/DDBJ databases">
        <title>Cephalotus genome sequencing.</title>
        <authorList>
            <person name="Fukushima K."/>
            <person name="Hasebe M."/>
            <person name="Fang X."/>
        </authorList>
    </citation>
    <scope>NUCLEOTIDE SEQUENCE [LARGE SCALE GENOMIC DNA]</scope>
    <source>
        <strain evidence="3">cv. St1</strain>
    </source>
</reference>
<evidence type="ECO:0000259" key="1">
    <source>
        <dbReference type="Pfam" id="PF07727"/>
    </source>
</evidence>
<evidence type="ECO:0000313" key="2">
    <source>
        <dbReference type="EMBL" id="GAV67226.1"/>
    </source>
</evidence>
<name>A0A1Q3BGS5_CEPFO</name>
<accession>A0A1Q3BGS5</accession>
<feature type="non-terminal residue" evidence="2">
    <location>
        <position position="1"/>
    </location>
</feature>
<feature type="domain" description="Reverse transcriptase Ty1/copia-type" evidence="1">
    <location>
        <begin position="2"/>
        <end position="71"/>
    </location>
</feature>
<protein>
    <submittedName>
        <fullName evidence="2">Zf-CCHC domain-containing protein/rve domain-containing protein/RVT_2 domain-containing protein/gag_pre-integrs domain-containing protein/UBN2_2 domain-containing protein</fullName>
    </submittedName>
</protein>
<dbReference type="PANTHER" id="PTHR11439:SF467">
    <property type="entry name" value="INTEGRASE CATALYTIC DOMAIN-CONTAINING PROTEIN"/>
    <property type="match status" value="1"/>
</dbReference>
<organism evidence="2 3">
    <name type="scientific">Cephalotus follicularis</name>
    <name type="common">Albany pitcher plant</name>
    <dbReference type="NCBI Taxonomy" id="3775"/>
    <lineage>
        <taxon>Eukaryota</taxon>
        <taxon>Viridiplantae</taxon>
        <taxon>Streptophyta</taxon>
        <taxon>Embryophyta</taxon>
        <taxon>Tracheophyta</taxon>
        <taxon>Spermatophyta</taxon>
        <taxon>Magnoliopsida</taxon>
        <taxon>eudicotyledons</taxon>
        <taxon>Gunneridae</taxon>
        <taxon>Pentapetalae</taxon>
        <taxon>rosids</taxon>
        <taxon>fabids</taxon>
        <taxon>Oxalidales</taxon>
        <taxon>Cephalotaceae</taxon>
        <taxon>Cephalotus</taxon>
    </lineage>
</organism>